<sequence length="45" mass="4583">MSTNTAPASTRDVVDAFSARFGEGDMPALLDLFADGVAFHVGGAP</sequence>
<comment type="caution">
    <text evidence="1">The sequence shown here is derived from an EMBL/GenBank/DDBJ whole genome shotgun (WGS) entry which is preliminary data.</text>
</comment>
<proteinExistence type="predicted"/>
<accession>A0ABW7XSS5</accession>
<gene>
    <name evidence="1" type="ORF">ACIA8P_00225</name>
</gene>
<dbReference type="EMBL" id="JBITDC010000001">
    <property type="protein sequence ID" value="MFI5673085.1"/>
    <property type="molecule type" value="Genomic_DNA"/>
</dbReference>
<reference evidence="1 2" key="1">
    <citation type="submission" date="2024-10" db="EMBL/GenBank/DDBJ databases">
        <title>The Natural Products Discovery Center: Release of the First 8490 Sequenced Strains for Exploring Actinobacteria Biosynthetic Diversity.</title>
        <authorList>
            <person name="Kalkreuter E."/>
            <person name="Kautsar S.A."/>
            <person name="Yang D."/>
            <person name="Bader C.D."/>
            <person name="Teijaro C.N."/>
            <person name="Fluegel L."/>
            <person name="Davis C.M."/>
            <person name="Simpson J.R."/>
            <person name="Lauterbach L."/>
            <person name="Steele A.D."/>
            <person name="Gui C."/>
            <person name="Meng S."/>
            <person name="Li G."/>
            <person name="Viehrig K."/>
            <person name="Ye F."/>
            <person name="Su P."/>
            <person name="Kiefer A.F."/>
            <person name="Nichols A."/>
            <person name="Cepeda A.J."/>
            <person name="Yan W."/>
            <person name="Fan B."/>
            <person name="Jiang Y."/>
            <person name="Adhikari A."/>
            <person name="Zheng C.-J."/>
            <person name="Schuster L."/>
            <person name="Cowan T.M."/>
            <person name="Smanski M.J."/>
            <person name="Chevrette M.G."/>
            <person name="De Carvalho L.P.S."/>
            <person name="Shen B."/>
        </authorList>
    </citation>
    <scope>NUCLEOTIDE SEQUENCE [LARGE SCALE GENOMIC DNA]</scope>
    <source>
        <strain evidence="1 2">NPDC051599</strain>
    </source>
</reference>
<evidence type="ECO:0000313" key="2">
    <source>
        <dbReference type="Proteomes" id="UP001612415"/>
    </source>
</evidence>
<evidence type="ECO:0000313" key="1">
    <source>
        <dbReference type="EMBL" id="MFI5673085.1"/>
    </source>
</evidence>
<organism evidence="1 2">
    <name type="scientific">Streptomyces cellulosae</name>
    <dbReference type="NCBI Taxonomy" id="1968"/>
    <lineage>
        <taxon>Bacteria</taxon>
        <taxon>Bacillati</taxon>
        <taxon>Actinomycetota</taxon>
        <taxon>Actinomycetes</taxon>
        <taxon>Kitasatosporales</taxon>
        <taxon>Streptomycetaceae</taxon>
        <taxon>Streptomyces</taxon>
    </lineage>
</organism>
<keyword evidence="2" id="KW-1185">Reference proteome</keyword>
<dbReference type="RefSeq" id="WP_398654155.1">
    <property type="nucleotide sequence ID" value="NZ_JBITDC010000001.1"/>
</dbReference>
<dbReference type="Gene3D" id="3.10.450.50">
    <property type="match status" value="1"/>
</dbReference>
<dbReference type="InterPro" id="IPR032710">
    <property type="entry name" value="NTF2-like_dom_sf"/>
</dbReference>
<dbReference type="Proteomes" id="UP001612415">
    <property type="component" value="Unassembled WGS sequence"/>
</dbReference>
<evidence type="ECO:0008006" key="3">
    <source>
        <dbReference type="Google" id="ProtNLM"/>
    </source>
</evidence>
<name>A0ABW7XSS5_STRCE</name>
<dbReference type="SUPFAM" id="SSF54427">
    <property type="entry name" value="NTF2-like"/>
    <property type="match status" value="1"/>
</dbReference>
<protein>
    <recommendedName>
        <fullName evidence="3">SnoaL-like domain-containing protein</fullName>
    </recommendedName>
</protein>